<keyword evidence="1" id="KW-0175">Coiled coil</keyword>
<evidence type="ECO:0000313" key="3">
    <source>
        <dbReference type="EMBL" id="EJK62417.1"/>
    </source>
</evidence>
<keyword evidence="2" id="KW-0472">Membrane</keyword>
<accession>K0SVY0</accession>
<comment type="caution">
    <text evidence="3">The sequence shown here is derived from an EMBL/GenBank/DDBJ whole genome shotgun (WGS) entry which is preliminary data.</text>
</comment>
<protein>
    <submittedName>
        <fullName evidence="3">Uncharacterized protein</fullName>
    </submittedName>
</protein>
<evidence type="ECO:0000256" key="2">
    <source>
        <dbReference type="SAM" id="Phobius"/>
    </source>
</evidence>
<feature type="coiled-coil region" evidence="1">
    <location>
        <begin position="49"/>
        <end position="94"/>
    </location>
</feature>
<proteinExistence type="predicted"/>
<dbReference type="AlphaFoldDB" id="K0SVY0"/>
<organism evidence="3 4">
    <name type="scientific">Thalassiosira oceanica</name>
    <name type="common">Marine diatom</name>
    <dbReference type="NCBI Taxonomy" id="159749"/>
    <lineage>
        <taxon>Eukaryota</taxon>
        <taxon>Sar</taxon>
        <taxon>Stramenopiles</taxon>
        <taxon>Ochrophyta</taxon>
        <taxon>Bacillariophyta</taxon>
        <taxon>Coscinodiscophyceae</taxon>
        <taxon>Thalassiosirophycidae</taxon>
        <taxon>Thalassiosirales</taxon>
        <taxon>Thalassiosiraceae</taxon>
        <taxon>Thalassiosira</taxon>
    </lineage>
</organism>
<dbReference type="Proteomes" id="UP000266841">
    <property type="component" value="Unassembled WGS sequence"/>
</dbReference>
<evidence type="ECO:0000256" key="1">
    <source>
        <dbReference type="SAM" id="Coils"/>
    </source>
</evidence>
<evidence type="ECO:0000313" key="4">
    <source>
        <dbReference type="Proteomes" id="UP000266841"/>
    </source>
</evidence>
<name>K0SVY0_THAOC</name>
<sequence length="111" mass="12414">MKSALLEDITADGDYIVLGACAILLCCAAALVASCLLIGQVRRTSSSGVTDLTQELEHLHKLRKIQEERRSQKREALENELNELKQFSSDVKTQVDMLAKLASQRRTKKDR</sequence>
<gene>
    <name evidence="3" type="ORF">THAOC_16974</name>
</gene>
<keyword evidence="2" id="KW-1133">Transmembrane helix</keyword>
<keyword evidence="4" id="KW-1185">Reference proteome</keyword>
<dbReference type="PROSITE" id="PS51257">
    <property type="entry name" value="PROKAR_LIPOPROTEIN"/>
    <property type="match status" value="1"/>
</dbReference>
<reference evidence="3 4" key="1">
    <citation type="journal article" date="2012" name="Genome Biol.">
        <title>Genome and low-iron response of an oceanic diatom adapted to chronic iron limitation.</title>
        <authorList>
            <person name="Lommer M."/>
            <person name="Specht M."/>
            <person name="Roy A.S."/>
            <person name="Kraemer L."/>
            <person name="Andreson R."/>
            <person name="Gutowska M.A."/>
            <person name="Wolf J."/>
            <person name="Bergner S.V."/>
            <person name="Schilhabel M.B."/>
            <person name="Klostermeier U.C."/>
            <person name="Beiko R.G."/>
            <person name="Rosenstiel P."/>
            <person name="Hippler M."/>
            <person name="Laroche J."/>
        </authorList>
    </citation>
    <scope>NUCLEOTIDE SEQUENCE [LARGE SCALE GENOMIC DNA]</scope>
    <source>
        <strain evidence="3 4">CCMP1005</strain>
    </source>
</reference>
<keyword evidence="2" id="KW-0812">Transmembrane</keyword>
<feature type="transmembrane region" description="Helical" evidence="2">
    <location>
        <begin position="15"/>
        <end position="38"/>
    </location>
</feature>
<dbReference type="EMBL" id="AGNL01018897">
    <property type="protein sequence ID" value="EJK62417.1"/>
    <property type="molecule type" value="Genomic_DNA"/>
</dbReference>